<keyword evidence="1" id="KW-0812">Transmembrane</keyword>
<reference evidence="2" key="1">
    <citation type="journal article" date="2024" name="J. Gen. Virol.">
        <title>Novel phages of Pseudomonas syringae unveil numerous potential auxiliary metabolic genes.</title>
        <authorList>
            <person name="Feltin C."/>
            <person name="Garneau J.R."/>
            <person name="Morris C.E."/>
            <person name="Berard A."/>
            <person name="Torres-Barcelo C."/>
        </authorList>
    </citation>
    <scope>NUCLEOTIDE SEQUENCE</scope>
</reference>
<keyword evidence="1" id="KW-1133">Transmembrane helix</keyword>
<sequence length="66" mass="7006">MSNNTSTSSGGIGILGLLGLLFIGLKLTGYIDWSWWAVTAPFWGGFAVALVLLVIALILEAALKKR</sequence>
<keyword evidence="1" id="KW-0472">Membrane</keyword>
<evidence type="ECO:0000313" key="2">
    <source>
        <dbReference type="EMBL" id="XAI70644.1"/>
    </source>
</evidence>
<feature type="transmembrane region" description="Helical" evidence="1">
    <location>
        <begin position="43"/>
        <end position="63"/>
    </location>
</feature>
<protein>
    <submittedName>
        <fullName evidence="2">Uncharacterized protein</fullName>
    </submittedName>
</protein>
<gene>
    <name evidence="2" type="ORF">Touem01_00115</name>
</gene>
<evidence type="ECO:0000256" key="1">
    <source>
        <dbReference type="SAM" id="Phobius"/>
    </source>
</evidence>
<organism evidence="2">
    <name type="scientific">Pseudomonas phage Touem01</name>
    <dbReference type="NCBI Taxonomy" id="3138548"/>
    <lineage>
        <taxon>Viruses</taxon>
    </lineage>
</organism>
<proteinExistence type="predicted"/>
<dbReference type="EMBL" id="PP179325">
    <property type="protein sequence ID" value="XAI70644.1"/>
    <property type="molecule type" value="Genomic_DNA"/>
</dbReference>
<accession>A0AAU6W242</accession>
<feature type="transmembrane region" description="Helical" evidence="1">
    <location>
        <begin position="12"/>
        <end position="31"/>
    </location>
</feature>
<name>A0AAU6W242_9VIRU</name>